<evidence type="ECO:0000259" key="1">
    <source>
        <dbReference type="Pfam" id="PF07581"/>
    </source>
</evidence>
<dbReference type="Gene3D" id="2.160.20.110">
    <property type="match status" value="5"/>
</dbReference>
<feature type="domain" description="GLUG" evidence="1">
    <location>
        <begin position="983"/>
        <end position="1006"/>
    </location>
</feature>
<comment type="caution">
    <text evidence="2">The sequence shown here is derived from an EMBL/GenBank/DDBJ whole genome shotgun (WGS) entry which is preliminary data.</text>
</comment>
<sequence>MRKITFLWIFLLQGILVTWAQEKISTLPAIEMKGILAGTPQEKVKAADIPGAMITTHRIKTNAPTVSASDFEGTYMQISEDRDGTETGYALEISATDNTTLSISNFWNGDKTIKAILHPEDNTIKIDPQEISVHPTYGSIFIYSYDFKTNTYNPNVPVMGIVKDGAITFDSWIALINEGEYKSYSLGIYKGSELTLPNSNMTETSLTSKDEEETLVYPILLKQINANTLAMYNTSNIGVKIDIQLNPDKTFTIPPQVFLANSLYGSFICYPLKKVSGTNPQFDRNQTITGKTAGSDLSWENWGVYSPSSGMLLGVYKSSVLNTLLEIDYPKPVEANFEGKGTPESPYLIKTMEDLYIFSETVNADKTLVDDHTSSYAGKYFRLETDLDASTLTTTLHPIGCNATQRFAGVFDGNNKTIRNLTMKEGMGYSALFGNIGSEGVVKNLRLENYTCETLGYYGAGIAGYAYGRIENCQVEGTILSESTYSGGIAGYSDTADIINCSFKGTMTGGDYMGGIVGTSFGNIRKCWADATITFANTGSFTSCGGITSAMYGTKADIKISDCYFTGQIKALNNEYTVGGIAGCTKVTKIVRCFNTGTITGTGASVNMGGILGYIWDSTVQDCYNSGMIADAYSERVSGIVGNTLDMKEEEKSLIENCYNTGIIYTKSKEESCYIIGRTLPAVTIKNSFYDQQILAVPSTTYGISTAQLTDAKGIKDFDASVWNFTAGHYPRLKGIDENNAAYLSAACLSLDKMGTAKEVRRDFTLTTDNQIQWKAVLNEYFGNNGHGFSIEGNKGVLNGEVTQDTIFAFNADNKFKYYILSISPVRWKGEGTADDPFLIGNKEDMMNLAVATNDAKQTFNGSHFKMTADIDMEYDENFTGLGKDNTGKIQFGGIFDGNGHTLSKIKINSIAFDDNGKINTNGSRKFTGFIGCLAESGVIRNLTIAADCDFNMYSNAGAIAGYSYGLIENCKNYATVKGYMNYIGGIVGYNGPSGRIRNCFNSGTVYSGSEAVGGITGASNGIVESCQNTGLVSALPLSITYKAGSQGSAGGIAGLNSGIIRNVLNTGKVATYDNVSGIVGGTQKVSGSGGSVINAINYGEIEIWYDRSTSGQIIGDNSGATETTNNYYDIQIQALAAVNNQKRENNNGVNTKDLIAGKLALPDSAWIQKENMYPMLIAFKNEPQAQLDARAAIVLDTASSLANISKEGGKLQNSSEIQWQLTKKAFFRIEEGTLKVTMPTDQVVTDTLVATYNNVKRMIPIRALYNILEGKGTQEEPWLIRTPNDMAKLSDFVHKTGHEYRGEYFKVMEDLDFEGMEYTPVAFENKIFQGYFDGNGKTLKNITYAIADSTTVQERGLFGVVGADGTIANLTLSNCKFQTYKKCGAFAGGLYGKIINCVNDHTDVLTTGLMYAGGIAGFGYDGASIENCKNSGNVTAGSVGAGGMLGSSEEGQLVKILSCSNEGTISVKSSQAGGIVGRAMAYISDCHNTANIKISSSNAGGIAGNLLTGSYVGKCYNTASIISNTFAGGIVGTVGNHTTDAPFILEDCYNTGEVSTTYTLKSTTYAGGIAGKTGNASIVRNCYNKAPILANTSYAGGIVGTIAGTVADPSRIEDCYNAKEGLITANESYAGGIAGSAANTILLRTYNEADITAHGNTALNYTGGIVGNCTGSVEKSWNSGTITVEFGLAGGIAGNGTGTIDRCYNRGEVISQGTVAKKSVSAGGILGKGKSVLTNCYNTAKVSGLSEVGGIIGTTVAGTKSETGTSVTACYNLGEVAATSADSLGNIVGLAAKFTEVSSSFYDKNLCNTYVLDTCATALTTAEMVEAPLGDAFKYSVATYPRIDAFENDAAANFHATLILFAEGDEMNDVKKPIQIGTPEGVEWTASSNLAIDGNTVTLKNSVIGEEAVITLTAGDLQKAYKLILNGEPVGIGNTETSKVILSRTYYTTDGIRVAEPVKGRIIIEKRIYEDGTSETVKVWTED</sequence>
<organism evidence="2 3">
    <name type="scientific">Jilunia laotingensis</name>
    <dbReference type="NCBI Taxonomy" id="2763675"/>
    <lineage>
        <taxon>Bacteria</taxon>
        <taxon>Pseudomonadati</taxon>
        <taxon>Bacteroidota</taxon>
        <taxon>Bacteroidia</taxon>
        <taxon>Bacteroidales</taxon>
        <taxon>Bacteroidaceae</taxon>
        <taxon>Jilunia</taxon>
    </lineage>
</organism>
<protein>
    <recommendedName>
        <fullName evidence="1">GLUG domain-containing protein</fullName>
    </recommendedName>
</protein>
<feature type="domain" description="GLUG" evidence="1">
    <location>
        <begin position="1410"/>
        <end position="1436"/>
    </location>
</feature>
<name>A0A926INR0_9BACT</name>
<evidence type="ECO:0000313" key="3">
    <source>
        <dbReference type="Proteomes" id="UP000651085"/>
    </source>
</evidence>
<gene>
    <name evidence="2" type="ORF">H8744_04490</name>
</gene>
<keyword evidence="3" id="KW-1185">Reference proteome</keyword>
<accession>A0A926INR0</accession>
<evidence type="ECO:0000313" key="2">
    <source>
        <dbReference type="EMBL" id="MBC8592514.1"/>
    </source>
</evidence>
<reference evidence="2" key="1">
    <citation type="submission" date="2020-08" db="EMBL/GenBank/DDBJ databases">
        <title>Genome public.</title>
        <authorList>
            <person name="Liu C."/>
            <person name="Sun Q."/>
        </authorList>
    </citation>
    <scope>NUCLEOTIDE SEQUENCE</scope>
    <source>
        <strain evidence="2">N12</strain>
    </source>
</reference>
<dbReference type="Pfam" id="PF07581">
    <property type="entry name" value="Glug"/>
    <property type="match status" value="3"/>
</dbReference>
<dbReference type="SUPFAM" id="SSF51126">
    <property type="entry name" value="Pectin lyase-like"/>
    <property type="match status" value="1"/>
</dbReference>
<dbReference type="RefSeq" id="WP_262433689.1">
    <property type="nucleotide sequence ID" value="NZ_JACRTF010000001.1"/>
</dbReference>
<dbReference type="InterPro" id="IPR011493">
    <property type="entry name" value="GLUG"/>
</dbReference>
<proteinExistence type="predicted"/>
<dbReference type="Proteomes" id="UP000651085">
    <property type="component" value="Unassembled WGS sequence"/>
</dbReference>
<dbReference type="InterPro" id="IPR011050">
    <property type="entry name" value="Pectin_lyase_fold/virulence"/>
</dbReference>
<feature type="domain" description="GLUG" evidence="1">
    <location>
        <begin position="483"/>
        <end position="506"/>
    </location>
</feature>
<dbReference type="EMBL" id="JACRTF010000001">
    <property type="protein sequence ID" value="MBC8592514.1"/>
    <property type="molecule type" value="Genomic_DNA"/>
</dbReference>